<keyword evidence="1" id="KW-0472">Membrane</keyword>
<keyword evidence="1" id="KW-0812">Transmembrane</keyword>
<proteinExistence type="predicted"/>
<sequence>MLPATELRGGIFAITEIARYPVLVLYNTTTIILYQRPIHQGRAEWCISEKTTERLLQIDVGIFLVALWTLALVWVAVLWVRDRVGCGHSGETVYLAAAAQEQGDSPSVIDERTPLLGGIFKAYNLKDESSSEVMMELRQVEVEKNRQAYAMLMGQESAYG</sequence>
<comment type="caution">
    <text evidence="2">The sequence shown here is derived from an EMBL/GenBank/DDBJ whole genome shotgun (WGS) entry which is preliminary data.</text>
</comment>
<feature type="non-terminal residue" evidence="2">
    <location>
        <position position="160"/>
    </location>
</feature>
<evidence type="ECO:0000313" key="2">
    <source>
        <dbReference type="EMBL" id="KZL71912.1"/>
    </source>
</evidence>
<gene>
    <name evidence="2" type="ORF">CT0861_02266</name>
</gene>
<dbReference type="EMBL" id="LFIV01000065">
    <property type="protein sequence ID" value="KZL71912.1"/>
    <property type="molecule type" value="Genomic_DNA"/>
</dbReference>
<name>A0A166TD48_9PEZI</name>
<feature type="transmembrane region" description="Helical" evidence="1">
    <location>
        <begin position="60"/>
        <end position="80"/>
    </location>
</feature>
<accession>A0A166TD48</accession>
<keyword evidence="1" id="KW-1133">Transmembrane helix</keyword>
<keyword evidence="3" id="KW-1185">Reference proteome</keyword>
<organism evidence="2 3">
    <name type="scientific">Colletotrichum tofieldiae</name>
    <dbReference type="NCBI Taxonomy" id="708197"/>
    <lineage>
        <taxon>Eukaryota</taxon>
        <taxon>Fungi</taxon>
        <taxon>Dikarya</taxon>
        <taxon>Ascomycota</taxon>
        <taxon>Pezizomycotina</taxon>
        <taxon>Sordariomycetes</taxon>
        <taxon>Hypocreomycetidae</taxon>
        <taxon>Glomerellales</taxon>
        <taxon>Glomerellaceae</taxon>
        <taxon>Colletotrichum</taxon>
        <taxon>Colletotrichum spaethianum species complex</taxon>
    </lineage>
</organism>
<evidence type="ECO:0000256" key="1">
    <source>
        <dbReference type="SAM" id="Phobius"/>
    </source>
</evidence>
<protein>
    <submittedName>
        <fullName evidence="2">Uncharacterized protein</fullName>
    </submittedName>
</protein>
<dbReference type="Proteomes" id="UP000076552">
    <property type="component" value="Unassembled WGS sequence"/>
</dbReference>
<reference evidence="2 3" key="1">
    <citation type="submission" date="2015-06" db="EMBL/GenBank/DDBJ databases">
        <title>Survival trade-offs in plant roots during colonization by closely related pathogenic and mutualistic fungi.</title>
        <authorList>
            <person name="Hacquard S."/>
            <person name="Kracher B."/>
            <person name="Hiruma K."/>
            <person name="Weinman A."/>
            <person name="Muench P."/>
            <person name="Garrido Oter R."/>
            <person name="Ver Loren van Themaat E."/>
            <person name="Dallerey J.-F."/>
            <person name="Damm U."/>
            <person name="Henrissat B."/>
            <person name="Lespinet O."/>
            <person name="Thon M."/>
            <person name="Kemen E."/>
            <person name="McHardy A.C."/>
            <person name="Schulze-Lefert P."/>
            <person name="O'Connell R.J."/>
        </authorList>
    </citation>
    <scope>NUCLEOTIDE SEQUENCE [LARGE SCALE GENOMIC DNA]</scope>
    <source>
        <strain evidence="2 3">0861</strain>
    </source>
</reference>
<dbReference type="AlphaFoldDB" id="A0A166TD48"/>
<evidence type="ECO:0000313" key="3">
    <source>
        <dbReference type="Proteomes" id="UP000076552"/>
    </source>
</evidence>